<evidence type="ECO:0000313" key="5">
    <source>
        <dbReference type="Proteomes" id="UP001138997"/>
    </source>
</evidence>
<evidence type="ECO:0000259" key="3">
    <source>
        <dbReference type="Pfam" id="PF00437"/>
    </source>
</evidence>
<dbReference type="InterPro" id="IPR027417">
    <property type="entry name" value="P-loop_NTPase"/>
</dbReference>
<feature type="region of interest" description="Disordered" evidence="2">
    <location>
        <begin position="412"/>
        <end position="443"/>
    </location>
</feature>
<evidence type="ECO:0000256" key="2">
    <source>
        <dbReference type="SAM" id="MobiDB-lite"/>
    </source>
</evidence>
<dbReference type="SUPFAM" id="SSF52540">
    <property type="entry name" value="P-loop containing nucleoside triphosphate hydrolases"/>
    <property type="match status" value="1"/>
</dbReference>
<dbReference type="RefSeq" id="WP_231443175.1">
    <property type="nucleotide sequence ID" value="NZ_JAJOMB010000008.1"/>
</dbReference>
<comment type="similarity">
    <text evidence="1">Belongs to the GSP E family.</text>
</comment>
<proteinExistence type="inferred from homology"/>
<dbReference type="GO" id="GO:0016887">
    <property type="term" value="F:ATP hydrolysis activity"/>
    <property type="evidence" value="ECO:0007669"/>
    <property type="project" value="InterPro"/>
</dbReference>
<name>A0A9X1NFM1_9ACTN</name>
<dbReference type="Gene3D" id="3.40.50.300">
    <property type="entry name" value="P-loop containing nucleotide triphosphate hydrolases"/>
    <property type="match status" value="1"/>
</dbReference>
<evidence type="ECO:0000313" key="4">
    <source>
        <dbReference type="EMBL" id="MCD5312694.1"/>
    </source>
</evidence>
<dbReference type="PANTHER" id="PTHR30486">
    <property type="entry name" value="TWITCHING MOTILITY PROTEIN PILT"/>
    <property type="match status" value="1"/>
</dbReference>
<dbReference type="PANTHER" id="PTHR30486:SF6">
    <property type="entry name" value="TYPE IV PILUS RETRACTATION ATPASE PILT"/>
    <property type="match status" value="1"/>
</dbReference>
<keyword evidence="5" id="KW-1185">Reference proteome</keyword>
<dbReference type="NCBIfam" id="TIGR03819">
    <property type="entry name" value="heli_sec_ATPase"/>
    <property type="match status" value="1"/>
</dbReference>
<dbReference type="Proteomes" id="UP001138997">
    <property type="component" value="Unassembled WGS sequence"/>
</dbReference>
<gene>
    <name evidence="4" type="ORF">LR394_17445</name>
</gene>
<dbReference type="InterPro" id="IPR001482">
    <property type="entry name" value="T2SS/T4SS_dom"/>
</dbReference>
<protein>
    <submittedName>
        <fullName evidence="4">TadA family conjugal transfer-associated ATPase</fullName>
    </submittedName>
</protein>
<evidence type="ECO:0000256" key="1">
    <source>
        <dbReference type="ARBA" id="ARBA00006611"/>
    </source>
</evidence>
<dbReference type="EMBL" id="JAJOMB010000008">
    <property type="protein sequence ID" value="MCD5312694.1"/>
    <property type="molecule type" value="Genomic_DNA"/>
</dbReference>
<feature type="domain" description="Bacterial type II secretion system protein E" evidence="3">
    <location>
        <begin position="112"/>
        <end position="381"/>
    </location>
</feature>
<dbReference type="AlphaFoldDB" id="A0A9X1NFM1"/>
<sequence length="443" mass="44970">MSDSEALLAEVVTRLRGGLAGRGSSGLGTAGQAALGSVAAGIGSGGLDYTGSGLAGLDPSRPNLTGPGGSAGPDLGELASLVAATSAELGQVLGQADVLAVTKRISAELWGLGPLQPFLELPSVTDVLVNGPGEVWLDRGEGLSRVPCPTALADESAVRALATRLAAAGGRRLDDAAPYADARLEGGIRLHAVIPPVAPTGTLISLRVLRQEPLPLDALVSSGSIPPGWSEVLRAMVTTKAAFLVSGGTGAGKTTLLASLLSLVPPTERIVLVEDVGELRPAHPHLVRLEARHANVEGAGAIGLEALVRQALRMRPDRVVVGECRGAEVRDLLAALNTGHAGGCGTVHANAPADVPARLEALGALAGLSADAVRAQAAAALDAVVHVERRGGRRRVMQIAIARRSERGDLAMLPALTADPRDPASEGKAGPGWAELAERLEKS</sequence>
<dbReference type="CDD" id="cd01130">
    <property type="entry name" value="VirB11-like_ATPase"/>
    <property type="match status" value="1"/>
</dbReference>
<organism evidence="4 5">
    <name type="scientific">Kineosporia babensis</name>
    <dbReference type="NCBI Taxonomy" id="499548"/>
    <lineage>
        <taxon>Bacteria</taxon>
        <taxon>Bacillati</taxon>
        <taxon>Actinomycetota</taxon>
        <taxon>Actinomycetes</taxon>
        <taxon>Kineosporiales</taxon>
        <taxon>Kineosporiaceae</taxon>
        <taxon>Kineosporia</taxon>
    </lineage>
</organism>
<accession>A0A9X1NFM1</accession>
<dbReference type="Pfam" id="PF00437">
    <property type="entry name" value="T2SSE"/>
    <property type="match status" value="1"/>
</dbReference>
<dbReference type="Gene3D" id="3.30.450.380">
    <property type="match status" value="1"/>
</dbReference>
<dbReference type="InterPro" id="IPR050921">
    <property type="entry name" value="T4SS_GSP_E_ATPase"/>
</dbReference>
<dbReference type="InterPro" id="IPR022399">
    <property type="entry name" value="TadA-like_ATPase"/>
</dbReference>
<comment type="caution">
    <text evidence="4">The sequence shown here is derived from an EMBL/GenBank/DDBJ whole genome shotgun (WGS) entry which is preliminary data.</text>
</comment>
<reference evidence="4" key="1">
    <citation type="submission" date="2021-11" db="EMBL/GenBank/DDBJ databases">
        <title>Streptomyces corallinus and Kineosporia corallina sp. nov., two new coral-derived marine actinobacteria.</title>
        <authorList>
            <person name="Buangrab K."/>
            <person name="Sutthacheep M."/>
            <person name="Yeemin T."/>
            <person name="Harunari E."/>
            <person name="Igarashi Y."/>
            <person name="Sripreechasak P."/>
            <person name="Kanchanasin P."/>
            <person name="Tanasupawat S."/>
            <person name="Phongsopitanun W."/>
        </authorList>
    </citation>
    <scope>NUCLEOTIDE SEQUENCE</scope>
    <source>
        <strain evidence="4">JCM 31032</strain>
    </source>
</reference>